<keyword evidence="11" id="KW-1185">Reference proteome</keyword>
<keyword evidence="8" id="KW-1133">Transmembrane helix</keyword>
<organism evidence="10 11">
    <name type="scientific">Channa argus</name>
    <name type="common">Northern snakehead</name>
    <name type="synonym">Ophicephalus argus</name>
    <dbReference type="NCBI Taxonomy" id="215402"/>
    <lineage>
        <taxon>Eukaryota</taxon>
        <taxon>Metazoa</taxon>
        <taxon>Chordata</taxon>
        <taxon>Craniata</taxon>
        <taxon>Vertebrata</taxon>
        <taxon>Euteleostomi</taxon>
        <taxon>Actinopterygii</taxon>
        <taxon>Neopterygii</taxon>
        <taxon>Teleostei</taxon>
        <taxon>Neoteleostei</taxon>
        <taxon>Acanthomorphata</taxon>
        <taxon>Anabantaria</taxon>
        <taxon>Anabantiformes</taxon>
        <taxon>Channoidei</taxon>
        <taxon>Channidae</taxon>
        <taxon>Channa</taxon>
    </lineage>
</organism>
<keyword evidence="8" id="KW-0472">Membrane</keyword>
<dbReference type="GO" id="GO:0005759">
    <property type="term" value="C:mitochondrial matrix"/>
    <property type="evidence" value="ECO:0007669"/>
    <property type="project" value="TreeGrafter"/>
</dbReference>
<name>A0A6G1QAL0_CHAAH</name>
<keyword evidence="2" id="KW-0809">Transit peptide</keyword>
<feature type="transmembrane region" description="Helical" evidence="8">
    <location>
        <begin position="21"/>
        <end position="42"/>
    </location>
</feature>
<keyword evidence="3" id="KW-0496">Mitochondrion</keyword>
<evidence type="ECO:0000256" key="5">
    <source>
        <dbReference type="ARBA" id="ARBA00075513"/>
    </source>
</evidence>
<comment type="subcellular location">
    <subcellularLocation>
        <location evidence="1">Mitochondrion</location>
    </subcellularLocation>
</comment>
<dbReference type="PANTHER" id="PTHR22602">
    <property type="entry name" value="TRANSFERASE CAF17, MITOCHONDRIAL-RELATED"/>
    <property type="match status" value="1"/>
</dbReference>
<keyword evidence="10" id="KW-0808">Transferase</keyword>
<evidence type="ECO:0000313" key="11">
    <source>
        <dbReference type="Proteomes" id="UP000503349"/>
    </source>
</evidence>
<evidence type="ECO:0000256" key="2">
    <source>
        <dbReference type="ARBA" id="ARBA00022946"/>
    </source>
</evidence>
<dbReference type="EMBL" id="CM015725">
    <property type="protein sequence ID" value="KAF3699454.1"/>
    <property type="molecule type" value="Genomic_DNA"/>
</dbReference>
<feature type="domain" description="CAF17 C-terminal" evidence="9">
    <location>
        <begin position="312"/>
        <end position="387"/>
    </location>
</feature>
<dbReference type="GO" id="GO:0006783">
    <property type="term" value="P:heme biosynthetic process"/>
    <property type="evidence" value="ECO:0007669"/>
    <property type="project" value="UniProtKB-KW"/>
</dbReference>
<dbReference type="InterPro" id="IPR045179">
    <property type="entry name" value="YgfZ/GcvT"/>
</dbReference>
<proteinExistence type="inferred from homology"/>
<evidence type="ECO:0000256" key="8">
    <source>
        <dbReference type="SAM" id="Phobius"/>
    </source>
</evidence>
<dbReference type="FunFam" id="3.30.1360.120:FF:000015">
    <property type="entry name" value="IBA57, iron-sulfur cluster assembly"/>
    <property type="match status" value="1"/>
</dbReference>
<evidence type="ECO:0000256" key="6">
    <source>
        <dbReference type="ARBA" id="ARBA00093447"/>
    </source>
</evidence>
<comment type="similarity">
    <text evidence="6">Belongs to the GcvT family. CAF17/IBA57 subfamily.</text>
</comment>
<evidence type="ECO:0000259" key="9">
    <source>
        <dbReference type="Pfam" id="PF25455"/>
    </source>
</evidence>
<keyword evidence="4" id="KW-0350">Heme biosynthesis</keyword>
<dbReference type="InterPro" id="IPR057460">
    <property type="entry name" value="CAF17_C"/>
</dbReference>
<dbReference type="SUPFAM" id="SSF103025">
    <property type="entry name" value="Folate-binding domain"/>
    <property type="match status" value="1"/>
</dbReference>
<accession>A0A6G1QAL0</accession>
<evidence type="ECO:0000256" key="4">
    <source>
        <dbReference type="ARBA" id="ARBA00023133"/>
    </source>
</evidence>
<dbReference type="InterPro" id="IPR027266">
    <property type="entry name" value="TrmE/GcvT-like"/>
</dbReference>
<gene>
    <name evidence="10" type="ORF">EXN66_Car015141</name>
</gene>
<evidence type="ECO:0000313" key="10">
    <source>
        <dbReference type="EMBL" id="KAF3699454.1"/>
    </source>
</evidence>
<dbReference type="AlphaFoldDB" id="A0A6G1QAL0"/>
<protein>
    <recommendedName>
        <fullName evidence="7">Iron-sulfur cluster assembly factor IBA57, mitochondrial</fullName>
    </recommendedName>
    <alternativeName>
        <fullName evidence="5">Iron-sulfur cluster assembly factor homolog</fullName>
    </alternativeName>
</protein>
<dbReference type="OrthoDB" id="191995at2759"/>
<dbReference type="Proteomes" id="UP000503349">
    <property type="component" value="Chromosome 14"/>
</dbReference>
<keyword evidence="8" id="KW-0812">Transmembrane</keyword>
<reference evidence="11" key="2">
    <citation type="submission" date="2019-02" db="EMBL/GenBank/DDBJ databases">
        <title>Opniocepnalus argus Var Kimnra genome.</title>
        <authorList>
            <person name="Zhou C."/>
            <person name="Xiao S."/>
        </authorList>
    </citation>
    <scope>NUCLEOTIDE SEQUENCE [LARGE SCALE GENOMIC DNA]</scope>
</reference>
<dbReference type="PANTHER" id="PTHR22602:SF0">
    <property type="entry name" value="TRANSFERASE CAF17, MITOCHONDRIAL-RELATED"/>
    <property type="match status" value="1"/>
</dbReference>
<evidence type="ECO:0000256" key="7">
    <source>
        <dbReference type="ARBA" id="ARBA00093625"/>
    </source>
</evidence>
<dbReference type="NCBIfam" id="TIGR03317">
    <property type="entry name" value="ygfZ_signature"/>
    <property type="match status" value="1"/>
</dbReference>
<dbReference type="Pfam" id="PF25455">
    <property type="entry name" value="Beta-barrel_CAF17_C"/>
    <property type="match status" value="1"/>
</dbReference>
<reference evidence="10 11" key="1">
    <citation type="submission" date="2019-02" db="EMBL/GenBank/DDBJ databases">
        <title>Opniocepnalus argus genome.</title>
        <authorList>
            <person name="Zhou C."/>
            <person name="Xiao S."/>
        </authorList>
    </citation>
    <scope>NUCLEOTIDE SEQUENCE [LARGE SCALE GENOMIC DNA]</scope>
    <source>
        <strain evidence="10">OARG1902GOOAL</strain>
        <tissue evidence="10">Muscle</tissue>
    </source>
</reference>
<dbReference type="InterPro" id="IPR017703">
    <property type="entry name" value="YgfZ/GCV_T_CS"/>
</dbReference>
<dbReference type="GO" id="GO:0016226">
    <property type="term" value="P:iron-sulfur cluster assembly"/>
    <property type="evidence" value="ECO:0007669"/>
    <property type="project" value="TreeGrafter"/>
</dbReference>
<dbReference type="Gene3D" id="3.30.1360.120">
    <property type="entry name" value="Probable tRNA modification gtpase trme, domain 1"/>
    <property type="match status" value="1"/>
</dbReference>
<evidence type="ECO:0000256" key="1">
    <source>
        <dbReference type="ARBA" id="ARBA00004173"/>
    </source>
</evidence>
<evidence type="ECO:0000256" key="3">
    <source>
        <dbReference type="ARBA" id="ARBA00023128"/>
    </source>
</evidence>
<dbReference type="GO" id="GO:0016740">
    <property type="term" value="F:transferase activity"/>
    <property type="evidence" value="ECO:0007669"/>
    <property type="project" value="UniProtKB-KW"/>
</dbReference>
<sequence>MCYVAIRGAKKKRRKRHLIRKPYPLFLIVYTMGSLCLTRGAFTSSRCLGVYARKYTGPDLCVTFSPGVKSYTQDTGNRGDVPERFVCYNLHHRMLLKIQGQDTSPFLQGIITNDIGLLKEPGVRAIYSHMLNVQGRTLYDILLYSLKEDDAGQGVFLECDTTIKDSILRHLNMYKIRRKVNINPCPQLSVWAVFPNEEHTSKEKPSKPELSSPEKAFVWVADPRTQEMGWRLVSDSQVDPLDIVASCLKGDAEWYHRRRYAIGLPEGVKDLPPGVALPLESNLVYMHGISFSKGCYIGQELTARTHHTGVVRKRLMPVRMTSPVRELEEGALLQTQSGKPAGKHRVGVGELGLSLIRMEHAKEVLMLKSSDNHTVTLEASVPDWWPKDANIS</sequence>